<accession>A0A0G1NXF0</accession>
<sequence>MKINSFKQSVTEVKPAVETFAKIKVVGIGGAGGEAINRMIGSKIRGVDFITVNTDAQALHHSKAQIKIHVGKTATRGLGAGMDPEIGRRAAEESQEELHDHLKGADMVFITCGLGGGTGTGAGPIIAEIARDLGALTIGVVTKPFEFEGMQRKNVAERGLREFEERVDALITIPNDRILQVIDKKTSLLDAFAVVDEVLQQGVSGISDIITTPGIINVDFADVKAIMQGTGRSARYFIYNYRRKGFGNVRSERSGQNHHGRGFSRR</sequence>
<dbReference type="Gene3D" id="3.40.50.1440">
    <property type="entry name" value="Tubulin/FtsZ, GTPase domain"/>
    <property type="match status" value="1"/>
</dbReference>
<dbReference type="NCBIfam" id="TIGR00065">
    <property type="entry name" value="ftsZ"/>
    <property type="match status" value="1"/>
</dbReference>
<feature type="binding site" evidence="3">
    <location>
        <position position="152"/>
    </location>
    <ligand>
        <name>GTP</name>
        <dbReference type="ChEBI" id="CHEBI:37565"/>
    </ligand>
</feature>
<comment type="similarity">
    <text evidence="3">Belongs to the FtsZ family.</text>
</comment>
<evidence type="ECO:0000313" key="6">
    <source>
        <dbReference type="EMBL" id="KKU25384.1"/>
    </source>
</evidence>
<dbReference type="PANTHER" id="PTHR30314:SF3">
    <property type="entry name" value="MITOCHONDRIAL DIVISION PROTEIN FSZA"/>
    <property type="match status" value="1"/>
</dbReference>
<comment type="caution">
    <text evidence="3">Lacks conserved residue(s) required for the propagation of feature annotation.</text>
</comment>
<feature type="binding site" evidence="3">
    <location>
        <begin position="117"/>
        <end position="119"/>
    </location>
    <ligand>
        <name>GTP</name>
        <dbReference type="ChEBI" id="CHEBI:37565"/>
    </ligand>
</feature>
<proteinExistence type="inferred from homology"/>
<dbReference type="Proteomes" id="UP000034175">
    <property type="component" value="Unassembled WGS sequence"/>
</dbReference>
<dbReference type="CDD" id="cd02201">
    <property type="entry name" value="FtsZ_type1"/>
    <property type="match status" value="1"/>
</dbReference>
<comment type="subcellular location">
    <subcellularLocation>
        <location evidence="3">Cytoplasm</location>
    </subcellularLocation>
    <text evidence="3">Assembles at midcell at the inner surface of the cytoplasmic membrane.</text>
</comment>
<evidence type="ECO:0000259" key="5">
    <source>
        <dbReference type="SMART" id="SM00864"/>
    </source>
</evidence>
<dbReference type="SMART" id="SM00864">
    <property type="entry name" value="Tubulin"/>
    <property type="match status" value="1"/>
</dbReference>
<dbReference type="GO" id="GO:0043093">
    <property type="term" value="P:FtsZ-dependent cytokinesis"/>
    <property type="evidence" value="ECO:0007669"/>
    <property type="project" value="UniProtKB-UniRule"/>
</dbReference>
<dbReference type="GO" id="GO:0000917">
    <property type="term" value="P:division septum assembly"/>
    <property type="evidence" value="ECO:0007669"/>
    <property type="project" value="UniProtKB-KW"/>
</dbReference>
<keyword evidence="3 6" id="KW-0132">Cell division</keyword>
<dbReference type="InterPro" id="IPR036525">
    <property type="entry name" value="Tubulin/FtsZ_GTPase_sf"/>
</dbReference>
<keyword evidence="3" id="KW-0131">Cell cycle</keyword>
<dbReference type="HAMAP" id="MF_00909">
    <property type="entry name" value="FtsZ"/>
    <property type="match status" value="1"/>
</dbReference>
<evidence type="ECO:0000256" key="3">
    <source>
        <dbReference type="HAMAP-Rule" id="MF_00909"/>
    </source>
</evidence>
<keyword evidence="3" id="KW-0963">Cytoplasm</keyword>
<keyword evidence="2 3" id="KW-0342">GTP-binding</keyword>
<evidence type="ECO:0000256" key="4">
    <source>
        <dbReference type="NCBIfam" id="TIGR00065"/>
    </source>
</evidence>
<protein>
    <recommendedName>
        <fullName evidence="3 4">Cell division protein FtsZ</fullName>
    </recommendedName>
</protein>
<comment type="caution">
    <text evidence="6">The sequence shown here is derived from an EMBL/GenBank/DDBJ whole genome shotgun (WGS) entry which is preliminary data.</text>
</comment>
<dbReference type="GO" id="GO:0051258">
    <property type="term" value="P:protein polymerization"/>
    <property type="evidence" value="ECO:0007669"/>
    <property type="project" value="UniProtKB-UniRule"/>
</dbReference>
<keyword evidence="1 3" id="KW-0547">Nucleotide-binding</keyword>
<evidence type="ECO:0000256" key="1">
    <source>
        <dbReference type="ARBA" id="ARBA00022741"/>
    </source>
</evidence>
<dbReference type="PATRIC" id="fig|1619042.3.peg.637"/>
<keyword evidence="3" id="KW-0717">Septation</keyword>
<comment type="subunit">
    <text evidence="3">Homodimer. Polymerizes to form a dynamic ring structure in a strictly GTP-dependent manner. Interacts directly with several other division proteins.</text>
</comment>
<dbReference type="GO" id="GO:0003924">
    <property type="term" value="F:GTPase activity"/>
    <property type="evidence" value="ECO:0007669"/>
    <property type="project" value="UniProtKB-UniRule"/>
</dbReference>
<reference evidence="6 7" key="1">
    <citation type="journal article" date="2015" name="Nature">
        <title>rRNA introns, odd ribosomes, and small enigmatic genomes across a large radiation of phyla.</title>
        <authorList>
            <person name="Brown C.T."/>
            <person name="Hug L.A."/>
            <person name="Thomas B.C."/>
            <person name="Sharon I."/>
            <person name="Castelle C.J."/>
            <person name="Singh A."/>
            <person name="Wilkins M.J."/>
            <person name="Williams K.H."/>
            <person name="Banfield J.F."/>
        </authorList>
    </citation>
    <scope>NUCLEOTIDE SEQUENCE [LARGE SCALE GENOMIC DNA]</scope>
</reference>
<dbReference type="InterPro" id="IPR000158">
    <property type="entry name" value="Cell_div_FtsZ"/>
</dbReference>
<feature type="domain" description="Tubulin/FtsZ GTPase" evidence="5">
    <location>
        <begin position="22"/>
        <end position="214"/>
    </location>
</feature>
<dbReference type="AlphaFoldDB" id="A0A0G1NXF0"/>
<dbReference type="GO" id="GO:0005737">
    <property type="term" value="C:cytoplasm"/>
    <property type="evidence" value="ECO:0007669"/>
    <property type="project" value="UniProtKB-SubCell"/>
</dbReference>
<dbReference type="GO" id="GO:0032153">
    <property type="term" value="C:cell division site"/>
    <property type="evidence" value="ECO:0007669"/>
    <property type="project" value="UniProtKB-UniRule"/>
</dbReference>
<dbReference type="InterPro" id="IPR003008">
    <property type="entry name" value="Tubulin_FtsZ_GTPase"/>
</dbReference>
<organism evidence="6 7">
    <name type="scientific">Candidatus Magasanikbacteria bacterium GW2011_GWA2_46_17</name>
    <dbReference type="NCBI Taxonomy" id="1619042"/>
    <lineage>
        <taxon>Bacteria</taxon>
        <taxon>Candidatus Magasanikiibacteriota</taxon>
    </lineage>
</organism>
<dbReference type="EMBL" id="LCMA01000031">
    <property type="protein sequence ID" value="KKU25384.1"/>
    <property type="molecule type" value="Genomic_DNA"/>
</dbReference>
<gene>
    <name evidence="3" type="primary">ftsZ</name>
    <name evidence="6" type="ORF">UX39_C0031G0004</name>
</gene>
<dbReference type="Pfam" id="PF00091">
    <property type="entry name" value="Tubulin"/>
    <property type="match status" value="1"/>
</dbReference>
<dbReference type="InterPro" id="IPR045061">
    <property type="entry name" value="FtsZ/CetZ"/>
</dbReference>
<dbReference type="PRINTS" id="PR00423">
    <property type="entry name" value="CELLDVISFTSZ"/>
</dbReference>
<dbReference type="GO" id="GO:0005525">
    <property type="term" value="F:GTP binding"/>
    <property type="evidence" value="ECO:0007669"/>
    <property type="project" value="UniProtKB-UniRule"/>
</dbReference>
<dbReference type="PANTHER" id="PTHR30314">
    <property type="entry name" value="CELL DIVISION PROTEIN FTSZ-RELATED"/>
    <property type="match status" value="1"/>
</dbReference>
<feature type="binding site" evidence="3">
    <location>
        <position position="196"/>
    </location>
    <ligand>
        <name>GTP</name>
        <dbReference type="ChEBI" id="CHEBI:37565"/>
    </ligand>
</feature>
<evidence type="ECO:0000313" key="7">
    <source>
        <dbReference type="Proteomes" id="UP000034175"/>
    </source>
</evidence>
<comment type="function">
    <text evidence="3">Essential cell division protein that forms a contractile ring structure (Z ring) at the future cell division site. The regulation of the ring assembly controls the timing and the location of cell division. One of the functions of the FtsZ ring is to recruit other cell division proteins to the septum to produce a new cell wall between the dividing cells. Binds GTP and shows GTPase activity.</text>
</comment>
<evidence type="ECO:0000256" key="2">
    <source>
        <dbReference type="ARBA" id="ARBA00023134"/>
    </source>
</evidence>
<name>A0A0G1NXF0_9BACT</name>
<feature type="binding site" evidence="3">
    <location>
        <position position="148"/>
    </location>
    <ligand>
        <name>GTP</name>
        <dbReference type="ChEBI" id="CHEBI:37565"/>
    </ligand>
</feature>
<dbReference type="SUPFAM" id="SSF52490">
    <property type="entry name" value="Tubulin nucleotide-binding domain-like"/>
    <property type="match status" value="1"/>
</dbReference>
<dbReference type="FunFam" id="3.40.50.1440:FF:000001">
    <property type="entry name" value="Cell division protein FtsZ"/>
    <property type="match status" value="1"/>
</dbReference>